<evidence type="ECO:0000256" key="5">
    <source>
        <dbReference type="ARBA" id="ARBA00023242"/>
    </source>
</evidence>
<dbReference type="InterPro" id="IPR021740">
    <property type="entry name" value="Velvet"/>
</dbReference>
<dbReference type="Gene3D" id="2.60.40.3960">
    <property type="entry name" value="Velvet domain"/>
    <property type="match status" value="1"/>
</dbReference>
<dbReference type="PROSITE" id="PS51821">
    <property type="entry name" value="VELVET"/>
    <property type="match status" value="1"/>
</dbReference>
<evidence type="ECO:0000256" key="3">
    <source>
        <dbReference type="ARBA" id="ARBA00023015"/>
    </source>
</evidence>
<keyword evidence="9" id="KW-1185">Reference proteome</keyword>
<proteinExistence type="predicted"/>
<evidence type="ECO:0000313" key="8">
    <source>
        <dbReference type="EMBL" id="KAL1411095.1"/>
    </source>
</evidence>
<dbReference type="Pfam" id="PF11754">
    <property type="entry name" value="Velvet"/>
    <property type="match status" value="2"/>
</dbReference>
<sequence>MPSSRPWGQPPSKASSGPGPSTAAASSTTGDSADDETRRRHEARRAELSQLSLVVCQQPERARLCSFKEENETIDRRPVDPPPVIELVSQTGDAPELLESTTFMVRASLVAPEKSAETVQPHESPYPTVKTPTGADATAGETIQTPERLRHLDGKPGALCIFAKLSVRVPGVYRLKFTLYETANDGMTEITHTVSEPFEVFSPKLFKGMHESTPLTRHLATQGLKVKLRTDSTSGKAPNRRRVSTAYHGNNASEPPPEAMSAPHSAHGHSHSGPPHSRHVITPGFFIRLTLALE</sequence>
<evidence type="ECO:0000256" key="6">
    <source>
        <dbReference type="SAM" id="MobiDB-lite"/>
    </source>
</evidence>
<comment type="subcellular location">
    <subcellularLocation>
        <location evidence="1">Nucleus</location>
    </subcellularLocation>
</comment>
<feature type="region of interest" description="Disordered" evidence="6">
    <location>
        <begin position="1"/>
        <end position="50"/>
    </location>
</feature>
<dbReference type="Proteomes" id="UP001565368">
    <property type="component" value="Unassembled WGS sequence"/>
</dbReference>
<evidence type="ECO:0000313" key="9">
    <source>
        <dbReference type="Proteomes" id="UP001565368"/>
    </source>
</evidence>
<protein>
    <recommendedName>
        <fullName evidence="7">Velvet domain-containing protein</fullName>
    </recommendedName>
</protein>
<comment type="caution">
    <text evidence="8">The sequence shown here is derived from an EMBL/GenBank/DDBJ whole genome shotgun (WGS) entry which is preliminary data.</text>
</comment>
<feature type="compositionally biased region" description="Low complexity" evidence="6">
    <location>
        <begin position="259"/>
        <end position="275"/>
    </location>
</feature>
<keyword evidence="5" id="KW-0539">Nucleus</keyword>
<reference evidence="8 9" key="1">
    <citation type="submission" date="2023-08" db="EMBL/GenBank/DDBJ databases">
        <title>Annotated Genome Sequence of Vanrija albida AlHP1.</title>
        <authorList>
            <person name="Herzog R."/>
        </authorList>
    </citation>
    <scope>NUCLEOTIDE SEQUENCE [LARGE SCALE GENOMIC DNA]</scope>
    <source>
        <strain evidence="8 9">AlHP1</strain>
    </source>
</reference>
<accession>A0ABR3Q8X3</accession>
<feature type="domain" description="Velvet" evidence="7">
    <location>
        <begin position="45"/>
        <end position="229"/>
    </location>
</feature>
<feature type="region of interest" description="Disordered" evidence="6">
    <location>
        <begin position="114"/>
        <end position="138"/>
    </location>
</feature>
<name>A0ABR3Q8X3_9TREE</name>
<evidence type="ECO:0000259" key="7">
    <source>
        <dbReference type="PROSITE" id="PS51821"/>
    </source>
</evidence>
<keyword evidence="2" id="KW-0749">Sporulation</keyword>
<dbReference type="GeneID" id="95983088"/>
<dbReference type="RefSeq" id="XP_069211039.1">
    <property type="nucleotide sequence ID" value="XM_069350653.1"/>
</dbReference>
<dbReference type="PANTHER" id="PTHR33572:SF18">
    <property type="entry name" value="SPORE DEVELOPMENT REGULATOR VOSA"/>
    <property type="match status" value="1"/>
</dbReference>
<evidence type="ECO:0000256" key="2">
    <source>
        <dbReference type="ARBA" id="ARBA00022969"/>
    </source>
</evidence>
<dbReference type="InterPro" id="IPR037525">
    <property type="entry name" value="Velvet_dom"/>
</dbReference>
<feature type="region of interest" description="Disordered" evidence="6">
    <location>
        <begin position="229"/>
        <end position="280"/>
    </location>
</feature>
<keyword evidence="3" id="KW-0805">Transcription regulation</keyword>
<gene>
    <name evidence="8" type="ORF">Q8F55_002045</name>
</gene>
<feature type="compositionally biased region" description="Basic and acidic residues" evidence="6">
    <location>
        <begin position="35"/>
        <end position="47"/>
    </location>
</feature>
<dbReference type="InterPro" id="IPR038491">
    <property type="entry name" value="Velvet_dom_sf"/>
</dbReference>
<keyword evidence="4" id="KW-0804">Transcription</keyword>
<feature type="compositionally biased region" description="Low complexity" evidence="6">
    <location>
        <begin position="11"/>
        <end position="31"/>
    </location>
</feature>
<evidence type="ECO:0000256" key="1">
    <source>
        <dbReference type="ARBA" id="ARBA00004123"/>
    </source>
</evidence>
<evidence type="ECO:0000256" key="4">
    <source>
        <dbReference type="ARBA" id="ARBA00023163"/>
    </source>
</evidence>
<dbReference type="PANTHER" id="PTHR33572">
    <property type="entry name" value="SPORE DEVELOPMENT REGULATOR VOSA"/>
    <property type="match status" value="1"/>
</dbReference>
<dbReference type="EMBL" id="JBBXJM010000002">
    <property type="protein sequence ID" value="KAL1411095.1"/>
    <property type="molecule type" value="Genomic_DNA"/>
</dbReference>
<organism evidence="8 9">
    <name type="scientific">Vanrija albida</name>
    <dbReference type="NCBI Taxonomy" id="181172"/>
    <lineage>
        <taxon>Eukaryota</taxon>
        <taxon>Fungi</taxon>
        <taxon>Dikarya</taxon>
        <taxon>Basidiomycota</taxon>
        <taxon>Agaricomycotina</taxon>
        <taxon>Tremellomycetes</taxon>
        <taxon>Trichosporonales</taxon>
        <taxon>Trichosporonaceae</taxon>
        <taxon>Vanrija</taxon>
    </lineage>
</organism>